<evidence type="ECO:0000256" key="1">
    <source>
        <dbReference type="SAM" id="Coils"/>
    </source>
</evidence>
<dbReference type="RefSeq" id="WP_146602489.1">
    <property type="nucleotide sequence ID" value="NZ_SJPY01000010.1"/>
</dbReference>
<protein>
    <recommendedName>
        <fullName evidence="5">Chromosome partition protein Smc</fullName>
    </recommendedName>
</protein>
<comment type="caution">
    <text evidence="3">The sequence shown here is derived from an EMBL/GenBank/DDBJ whole genome shotgun (WGS) entry which is preliminary data.</text>
</comment>
<evidence type="ECO:0000313" key="3">
    <source>
        <dbReference type="EMBL" id="TWU35310.1"/>
    </source>
</evidence>
<dbReference type="Proteomes" id="UP000315471">
    <property type="component" value="Unassembled WGS sequence"/>
</dbReference>
<dbReference type="AlphaFoldDB" id="A0A5C6DEW9"/>
<keyword evidence="4" id="KW-1185">Reference proteome</keyword>
<feature type="region of interest" description="Disordered" evidence="2">
    <location>
        <begin position="455"/>
        <end position="477"/>
    </location>
</feature>
<keyword evidence="1" id="KW-0175">Coiled coil</keyword>
<evidence type="ECO:0008006" key="5">
    <source>
        <dbReference type="Google" id="ProtNLM"/>
    </source>
</evidence>
<reference evidence="3 4" key="1">
    <citation type="submission" date="2019-02" db="EMBL/GenBank/DDBJ databases">
        <title>Deep-cultivation of Planctomycetes and their phenomic and genomic characterization uncovers novel biology.</title>
        <authorList>
            <person name="Wiegand S."/>
            <person name="Jogler M."/>
            <person name="Boedeker C."/>
            <person name="Pinto D."/>
            <person name="Vollmers J."/>
            <person name="Rivas-Marin E."/>
            <person name="Kohn T."/>
            <person name="Peeters S.H."/>
            <person name="Heuer A."/>
            <person name="Rast P."/>
            <person name="Oberbeckmann S."/>
            <person name="Bunk B."/>
            <person name="Jeske O."/>
            <person name="Meyerdierks A."/>
            <person name="Storesund J.E."/>
            <person name="Kallscheuer N."/>
            <person name="Luecker S."/>
            <person name="Lage O.M."/>
            <person name="Pohl T."/>
            <person name="Merkel B.J."/>
            <person name="Hornburger P."/>
            <person name="Mueller R.-W."/>
            <person name="Bruemmer F."/>
            <person name="Labrenz M."/>
            <person name="Spormann A.M."/>
            <person name="Op Den Camp H."/>
            <person name="Overmann J."/>
            <person name="Amann R."/>
            <person name="Jetten M.S.M."/>
            <person name="Mascher T."/>
            <person name="Medema M.H."/>
            <person name="Devos D.P."/>
            <person name="Kaster A.-K."/>
            <person name="Ovreas L."/>
            <person name="Rohde M."/>
            <person name="Galperin M.Y."/>
            <person name="Jogler C."/>
        </authorList>
    </citation>
    <scope>NUCLEOTIDE SEQUENCE [LARGE SCALE GENOMIC DNA]</scope>
    <source>
        <strain evidence="3 4">Q31b</strain>
    </source>
</reference>
<accession>A0A5C6DEW9</accession>
<dbReference type="OrthoDB" id="274366at2"/>
<evidence type="ECO:0000256" key="2">
    <source>
        <dbReference type="SAM" id="MobiDB-lite"/>
    </source>
</evidence>
<gene>
    <name evidence="3" type="ORF">Q31b_54060</name>
</gene>
<organism evidence="3 4">
    <name type="scientific">Novipirellula aureliae</name>
    <dbReference type="NCBI Taxonomy" id="2527966"/>
    <lineage>
        <taxon>Bacteria</taxon>
        <taxon>Pseudomonadati</taxon>
        <taxon>Planctomycetota</taxon>
        <taxon>Planctomycetia</taxon>
        <taxon>Pirellulales</taxon>
        <taxon>Pirellulaceae</taxon>
        <taxon>Novipirellula</taxon>
    </lineage>
</organism>
<proteinExistence type="predicted"/>
<evidence type="ECO:0000313" key="4">
    <source>
        <dbReference type="Proteomes" id="UP000315471"/>
    </source>
</evidence>
<name>A0A5C6DEW9_9BACT</name>
<dbReference type="EMBL" id="SJPY01000010">
    <property type="protein sequence ID" value="TWU35310.1"/>
    <property type="molecule type" value="Genomic_DNA"/>
</dbReference>
<sequence length="477" mass="55179">MPISGPVVHRQLIDAYNNAQARLEQARAPMFSNDDRENLQDRRGEALVTLAEYYLPQLSREAILSTWPDVRSQLAHVLRRKESKSLDLHNQLDEANRRRHQFESELISLNTDRDRALERMQEIADEVETELQKDPDFVKLADRAALAEAALERAEGNLQEVDQDAARKLPAFERSDLFQYLRKCQFGTPQYARRGVTRRIDRWLARYIGFREAKQSYDFLKKTPEQMREIIAQDREAFDVVMEELEKHRDRVARRLGLPDMVLAIKEIERHRDANLKQLERSGKTTQVIESELIEIESLKGPYYTEAIQVFRKMLEQMDTGELDRRAQQTPDLTDDQIVARLAGVDSEFDKLKRAATQRQKTILHTQQMMEALGSLIGRFRALQFDSSRSQFVGTLNVTELLYQAENEEDVEAIWEAIRSAQRWGPTTTDTLTNVATHPMTQVLLNAMAHAAGSALASHARRAGERHQSSWNHRQRH</sequence>
<feature type="coiled-coil region" evidence="1">
    <location>
        <begin position="78"/>
        <end position="164"/>
    </location>
</feature>